<name>A0A6B0TKM7_9RHOB</name>
<dbReference type="AlphaFoldDB" id="A0A6B0TKM7"/>
<dbReference type="InterPro" id="IPR020904">
    <property type="entry name" value="Sc_DH/Rdtase_CS"/>
</dbReference>
<dbReference type="Proteomes" id="UP000436016">
    <property type="component" value="Unassembled WGS sequence"/>
</dbReference>
<dbReference type="EMBL" id="WUWG01000001">
    <property type="protein sequence ID" value="MXU64406.1"/>
    <property type="molecule type" value="Genomic_DNA"/>
</dbReference>
<evidence type="ECO:0000256" key="1">
    <source>
        <dbReference type="ARBA" id="ARBA00006484"/>
    </source>
</evidence>
<dbReference type="InterPro" id="IPR050259">
    <property type="entry name" value="SDR"/>
</dbReference>
<dbReference type="InterPro" id="IPR036291">
    <property type="entry name" value="NAD(P)-bd_dom_sf"/>
</dbReference>
<dbReference type="GO" id="GO:0032787">
    <property type="term" value="P:monocarboxylic acid metabolic process"/>
    <property type="evidence" value="ECO:0007669"/>
    <property type="project" value="UniProtKB-ARBA"/>
</dbReference>
<dbReference type="FunFam" id="3.40.50.720:FF:000084">
    <property type="entry name" value="Short-chain dehydrogenase reductase"/>
    <property type="match status" value="1"/>
</dbReference>
<dbReference type="RefSeq" id="WP_160851738.1">
    <property type="nucleotide sequence ID" value="NZ_WUWG01000001.1"/>
</dbReference>
<reference evidence="2 3" key="1">
    <citation type="submission" date="2019-12" db="EMBL/GenBank/DDBJ databases">
        <title>Strain KN286 was isolated from seawater, which was collected from Caroline Seamount in the tropical western Pacific.</title>
        <authorList>
            <person name="Wang Q."/>
        </authorList>
    </citation>
    <scope>NUCLEOTIDE SEQUENCE [LARGE SCALE GENOMIC DNA]</scope>
    <source>
        <strain evidence="2 3">KN286</strain>
    </source>
</reference>
<dbReference type="SUPFAM" id="SSF51735">
    <property type="entry name" value="NAD(P)-binding Rossmann-fold domains"/>
    <property type="match status" value="1"/>
</dbReference>
<accession>A0A6B0TKM7</accession>
<organism evidence="2 3">
    <name type="scientific">Oceanomicrobium pacificus</name>
    <dbReference type="NCBI Taxonomy" id="2692916"/>
    <lineage>
        <taxon>Bacteria</taxon>
        <taxon>Pseudomonadati</taxon>
        <taxon>Pseudomonadota</taxon>
        <taxon>Alphaproteobacteria</taxon>
        <taxon>Rhodobacterales</taxon>
        <taxon>Paracoccaceae</taxon>
        <taxon>Oceanomicrobium</taxon>
    </lineage>
</organism>
<evidence type="ECO:0000313" key="3">
    <source>
        <dbReference type="Proteomes" id="UP000436016"/>
    </source>
</evidence>
<evidence type="ECO:0000313" key="2">
    <source>
        <dbReference type="EMBL" id="MXU64406.1"/>
    </source>
</evidence>
<dbReference type="InterPro" id="IPR002347">
    <property type="entry name" value="SDR_fam"/>
</dbReference>
<comment type="caution">
    <text evidence="2">The sequence shown here is derived from an EMBL/GenBank/DDBJ whole genome shotgun (WGS) entry which is preliminary data.</text>
</comment>
<proteinExistence type="inferred from homology"/>
<dbReference type="PANTHER" id="PTHR42879:SF2">
    <property type="entry name" value="3-OXOACYL-[ACYL-CARRIER-PROTEIN] REDUCTASE FABG"/>
    <property type="match status" value="1"/>
</dbReference>
<dbReference type="PRINTS" id="PR00080">
    <property type="entry name" value="SDRFAMILY"/>
</dbReference>
<dbReference type="Pfam" id="PF13561">
    <property type="entry name" value="adh_short_C2"/>
    <property type="match status" value="1"/>
</dbReference>
<gene>
    <name evidence="2" type="ORF">GSH16_03020</name>
</gene>
<dbReference type="CDD" id="cd05233">
    <property type="entry name" value="SDR_c"/>
    <property type="match status" value="1"/>
</dbReference>
<dbReference type="Gene3D" id="3.40.50.720">
    <property type="entry name" value="NAD(P)-binding Rossmann-like Domain"/>
    <property type="match status" value="1"/>
</dbReference>
<dbReference type="PRINTS" id="PR00081">
    <property type="entry name" value="GDHRDH"/>
</dbReference>
<protein>
    <submittedName>
        <fullName evidence="2">SDR family oxidoreductase</fullName>
    </submittedName>
</protein>
<comment type="similarity">
    <text evidence="1">Belongs to the short-chain dehydrogenases/reductases (SDR) family.</text>
</comment>
<dbReference type="PROSITE" id="PS00061">
    <property type="entry name" value="ADH_SHORT"/>
    <property type="match status" value="1"/>
</dbReference>
<dbReference type="PANTHER" id="PTHR42879">
    <property type="entry name" value="3-OXOACYL-(ACYL-CARRIER-PROTEIN) REDUCTASE"/>
    <property type="match status" value="1"/>
</dbReference>
<keyword evidence="3" id="KW-1185">Reference proteome</keyword>
<sequence>MSRHQGRKVLLTGGLGSLGRAQAAKLAADGARVTVLEHPDIEDGARRASALGAAFVPCDLNDLDAASETVRAAARDAGGFDILINNAALIINRPYDAFTLSQYEDQIRVNSSAAFALTTVCAEHMKAQGWGRVINFTSVTLKGILDGYVPYVASKGALLGLTVTLARELGAHGITVNGVAPGAVVSEAEARVFADKAQDYSDWVLEQQCLKTRIEPEDIADLVSFLVSDEARHITGQNIGIDGGWQGGRAPGT</sequence>